<evidence type="ECO:0000313" key="1">
    <source>
        <dbReference type="EMBL" id="KAB2763049.1"/>
    </source>
</evidence>
<protein>
    <submittedName>
        <fullName evidence="1">Uncharacterized protein</fullName>
    </submittedName>
</protein>
<name>A0A6L3Z0A7_BRUAN</name>
<evidence type="ECO:0000313" key="2">
    <source>
        <dbReference type="Proteomes" id="UP000481876"/>
    </source>
</evidence>
<dbReference type="Proteomes" id="UP000481876">
    <property type="component" value="Unassembled WGS sequence"/>
</dbReference>
<dbReference type="RefSeq" id="WP_151664225.1">
    <property type="nucleotide sequence ID" value="NZ_CP103345.1"/>
</dbReference>
<accession>A0A6L3Z0A7</accession>
<dbReference type="SUPFAM" id="SSF158668">
    <property type="entry name" value="MtlR-like"/>
    <property type="match status" value="1"/>
</dbReference>
<organism evidence="1 2">
    <name type="scientific">Brucella anthropi</name>
    <name type="common">Ochrobactrum anthropi</name>
    <dbReference type="NCBI Taxonomy" id="529"/>
    <lineage>
        <taxon>Bacteria</taxon>
        <taxon>Pseudomonadati</taxon>
        <taxon>Pseudomonadota</taxon>
        <taxon>Alphaproteobacteria</taxon>
        <taxon>Hyphomicrobiales</taxon>
        <taxon>Brucellaceae</taxon>
        <taxon>Brucella/Ochrobactrum group</taxon>
        <taxon>Brucella</taxon>
    </lineage>
</organism>
<reference evidence="1 2" key="1">
    <citation type="submission" date="2019-09" db="EMBL/GenBank/DDBJ databases">
        <title>Taxonomic organization of the family Brucellaceae based on a phylogenomic approach.</title>
        <authorList>
            <person name="Leclercq S."/>
            <person name="Cloeckaert A."/>
            <person name="Zygmunt M.S."/>
        </authorList>
    </citation>
    <scope>NUCLEOTIDE SEQUENCE [LARGE SCALE GENOMIC DNA]</scope>
    <source>
        <strain evidence="1 2">LMG 3313</strain>
    </source>
</reference>
<dbReference type="AlphaFoldDB" id="A0A6L3Z0A7"/>
<sequence length="171" mass="19508">MAKVRKKDITNEESNEAWELIENSPNDRIVAVLAGAYLEHYLGRCVRMHLHYVKEITDKDFDFGPFSSFDAKAKLGRLTGIYGDKLYSDLKIIVSIRNLFAHRFDIESFSHPEIEQLIGKLKMGDNDVAALKITAKRNPTLREIFISAVTTITQFIGDRRVTQMPTPPEHS</sequence>
<gene>
    <name evidence="1" type="ORF">F9L04_21665</name>
</gene>
<dbReference type="Gene3D" id="1.20.120.330">
    <property type="entry name" value="Nucleotidyltransferases domain 2"/>
    <property type="match status" value="1"/>
</dbReference>
<comment type="caution">
    <text evidence="1">The sequence shown here is derived from an EMBL/GenBank/DDBJ whole genome shotgun (WGS) entry which is preliminary data.</text>
</comment>
<dbReference type="InterPro" id="IPR038026">
    <property type="entry name" value="MtlR-like_sf"/>
</dbReference>
<proteinExistence type="predicted"/>
<dbReference type="EMBL" id="WBWS01000028">
    <property type="protein sequence ID" value="KAB2763049.1"/>
    <property type="molecule type" value="Genomic_DNA"/>
</dbReference>